<reference evidence="13" key="1">
    <citation type="submission" date="2019-07" db="EMBL/GenBank/DDBJ databases">
        <title>Chitinimonas sp. nov., isolated from Ny-Alesund, arctica soil.</title>
        <authorList>
            <person name="Xu Q."/>
            <person name="Peng F."/>
        </authorList>
    </citation>
    <scope>NUCLEOTIDE SEQUENCE [LARGE SCALE GENOMIC DNA]</scope>
    <source>
        <strain evidence="13">R3-44</strain>
    </source>
</reference>
<evidence type="ECO:0000256" key="7">
    <source>
        <dbReference type="ARBA" id="ARBA00022795"/>
    </source>
</evidence>
<dbReference type="GO" id="GO:0003774">
    <property type="term" value="F:cytoskeletal motor activity"/>
    <property type="evidence" value="ECO:0007669"/>
    <property type="project" value="InterPro"/>
</dbReference>
<evidence type="ECO:0000256" key="2">
    <source>
        <dbReference type="ARBA" id="ARBA00010004"/>
    </source>
</evidence>
<keyword evidence="11" id="KW-0175">Coiled coil</keyword>
<evidence type="ECO:0000256" key="10">
    <source>
        <dbReference type="ARBA" id="ARBA00023225"/>
    </source>
</evidence>
<evidence type="ECO:0000256" key="6">
    <source>
        <dbReference type="ARBA" id="ARBA00022500"/>
    </source>
</evidence>
<comment type="subcellular location">
    <subcellularLocation>
        <location evidence="1">Cell membrane</location>
        <topology evidence="1">Peripheral membrane protein</topology>
        <orientation evidence="1">Cytoplasmic side</orientation>
    </subcellularLocation>
</comment>
<keyword evidence="8" id="KW-0653">Protein transport</keyword>
<dbReference type="InterPro" id="IPR012823">
    <property type="entry name" value="Flagell_FliJ"/>
</dbReference>
<dbReference type="NCBIfam" id="TIGR02473">
    <property type="entry name" value="flagell_FliJ"/>
    <property type="match status" value="1"/>
</dbReference>
<gene>
    <name evidence="12" type="primary">fliJ</name>
    <name evidence="12" type="ORF">FNU76_21195</name>
</gene>
<accession>A0A516SKX0</accession>
<dbReference type="GO" id="GO:0009288">
    <property type="term" value="C:bacterial-type flagellum"/>
    <property type="evidence" value="ECO:0007669"/>
    <property type="project" value="InterPro"/>
</dbReference>
<keyword evidence="12" id="KW-0969">Cilium</keyword>
<keyword evidence="9" id="KW-0472">Membrane</keyword>
<evidence type="ECO:0000256" key="3">
    <source>
        <dbReference type="ARBA" id="ARBA00020392"/>
    </source>
</evidence>
<proteinExistence type="inferred from homology"/>
<keyword evidence="10" id="KW-1006">Bacterial flagellum protein export</keyword>
<keyword evidence="4" id="KW-0813">Transport</keyword>
<dbReference type="PANTHER" id="PTHR38786:SF1">
    <property type="entry name" value="FLAGELLAR FLIJ PROTEIN"/>
    <property type="match status" value="1"/>
</dbReference>
<dbReference type="GO" id="GO:0015031">
    <property type="term" value="P:protein transport"/>
    <property type="evidence" value="ECO:0007669"/>
    <property type="project" value="UniProtKB-KW"/>
</dbReference>
<dbReference type="PRINTS" id="PR01004">
    <property type="entry name" value="FLGFLIJ"/>
</dbReference>
<dbReference type="InterPro" id="IPR052570">
    <property type="entry name" value="FliJ"/>
</dbReference>
<keyword evidence="12" id="KW-0966">Cell projection</keyword>
<protein>
    <recommendedName>
        <fullName evidence="3">Flagellar FliJ protein</fullName>
    </recommendedName>
</protein>
<sequence>MLVTSKGAGFVAKAFQFDFLLKLAIDKREDAARAISAALHKLEQARERARQIDQYREEYRRRLGDTASRGMRMQQWNDFQLFLAKLDQAVEQQAHEQVRCETLLETRKQAWLECEREVKAYETLQDRHEAREGQREAKLEQKQTDEWAAILQRRRDEQAG</sequence>
<evidence type="ECO:0000256" key="8">
    <source>
        <dbReference type="ARBA" id="ARBA00022927"/>
    </source>
</evidence>
<dbReference type="GO" id="GO:0005886">
    <property type="term" value="C:plasma membrane"/>
    <property type="evidence" value="ECO:0007669"/>
    <property type="project" value="UniProtKB-SubCell"/>
</dbReference>
<evidence type="ECO:0000313" key="12">
    <source>
        <dbReference type="EMBL" id="QDQ28668.1"/>
    </source>
</evidence>
<comment type="similarity">
    <text evidence="2">Belongs to the FliJ family.</text>
</comment>
<evidence type="ECO:0000313" key="13">
    <source>
        <dbReference type="Proteomes" id="UP000317550"/>
    </source>
</evidence>
<dbReference type="InterPro" id="IPR053716">
    <property type="entry name" value="Flag_assembly_chemotaxis_eff"/>
</dbReference>
<keyword evidence="6" id="KW-0145">Chemotaxis</keyword>
<dbReference type="Pfam" id="PF02050">
    <property type="entry name" value="FliJ"/>
    <property type="match status" value="1"/>
</dbReference>
<dbReference type="PANTHER" id="PTHR38786">
    <property type="entry name" value="FLAGELLAR FLIJ PROTEIN"/>
    <property type="match status" value="1"/>
</dbReference>
<evidence type="ECO:0000256" key="11">
    <source>
        <dbReference type="SAM" id="Coils"/>
    </source>
</evidence>
<dbReference type="AlphaFoldDB" id="A0A516SKX0"/>
<keyword evidence="7" id="KW-1005">Bacterial flagellum biogenesis</keyword>
<dbReference type="KEGG" id="cari:FNU76_21195"/>
<dbReference type="GO" id="GO:0044781">
    <property type="term" value="P:bacterial-type flagellum organization"/>
    <property type="evidence" value="ECO:0007669"/>
    <property type="project" value="UniProtKB-KW"/>
</dbReference>
<dbReference type="OrthoDB" id="6465096at2"/>
<dbReference type="EMBL" id="CP041730">
    <property type="protein sequence ID" value="QDQ28668.1"/>
    <property type="molecule type" value="Genomic_DNA"/>
</dbReference>
<evidence type="ECO:0000256" key="4">
    <source>
        <dbReference type="ARBA" id="ARBA00022448"/>
    </source>
</evidence>
<keyword evidence="5" id="KW-1003">Cell membrane</keyword>
<dbReference type="GO" id="GO:0071973">
    <property type="term" value="P:bacterial-type flagellum-dependent cell motility"/>
    <property type="evidence" value="ECO:0007669"/>
    <property type="project" value="InterPro"/>
</dbReference>
<dbReference type="Proteomes" id="UP000317550">
    <property type="component" value="Chromosome"/>
</dbReference>
<dbReference type="GO" id="GO:0006935">
    <property type="term" value="P:chemotaxis"/>
    <property type="evidence" value="ECO:0007669"/>
    <property type="project" value="UniProtKB-KW"/>
</dbReference>
<keyword evidence="12" id="KW-0282">Flagellum</keyword>
<organism evidence="12 13">
    <name type="scientific">Chitinimonas arctica</name>
    <dbReference type="NCBI Taxonomy" id="2594795"/>
    <lineage>
        <taxon>Bacteria</taxon>
        <taxon>Pseudomonadati</taxon>
        <taxon>Pseudomonadota</taxon>
        <taxon>Betaproteobacteria</taxon>
        <taxon>Neisseriales</taxon>
        <taxon>Chitinibacteraceae</taxon>
        <taxon>Chitinimonas</taxon>
    </lineage>
</organism>
<evidence type="ECO:0000256" key="9">
    <source>
        <dbReference type="ARBA" id="ARBA00023136"/>
    </source>
</evidence>
<dbReference type="PIRSF" id="PIRSF019404">
    <property type="entry name" value="FliJ"/>
    <property type="match status" value="1"/>
</dbReference>
<keyword evidence="13" id="KW-1185">Reference proteome</keyword>
<name>A0A516SKX0_9NEIS</name>
<evidence type="ECO:0000256" key="1">
    <source>
        <dbReference type="ARBA" id="ARBA00004413"/>
    </source>
</evidence>
<dbReference type="Gene3D" id="1.10.287.1700">
    <property type="match status" value="1"/>
</dbReference>
<feature type="coiled-coil region" evidence="11">
    <location>
        <begin position="28"/>
        <end position="62"/>
    </location>
</feature>
<dbReference type="InterPro" id="IPR018006">
    <property type="entry name" value="Flag_FliJ_proteobac"/>
</dbReference>
<evidence type="ECO:0000256" key="5">
    <source>
        <dbReference type="ARBA" id="ARBA00022475"/>
    </source>
</evidence>